<dbReference type="PANTHER" id="PTHR10039">
    <property type="entry name" value="AMELOGENIN"/>
    <property type="match status" value="1"/>
</dbReference>
<evidence type="ECO:0000313" key="5">
    <source>
        <dbReference type="EMBL" id="KAJ5459994.1"/>
    </source>
</evidence>
<dbReference type="Pfam" id="PF12796">
    <property type="entry name" value="Ank_2"/>
    <property type="match status" value="1"/>
</dbReference>
<keyword evidence="2" id="KW-0040">ANK repeat</keyword>
<organism evidence="5 6">
    <name type="scientific">Penicillium daleae</name>
    <dbReference type="NCBI Taxonomy" id="63821"/>
    <lineage>
        <taxon>Eukaryota</taxon>
        <taxon>Fungi</taxon>
        <taxon>Dikarya</taxon>
        <taxon>Ascomycota</taxon>
        <taxon>Pezizomycotina</taxon>
        <taxon>Eurotiomycetes</taxon>
        <taxon>Eurotiomycetidae</taxon>
        <taxon>Eurotiales</taxon>
        <taxon>Aspergillaceae</taxon>
        <taxon>Penicillium</taxon>
    </lineage>
</organism>
<dbReference type="InterPro" id="IPR054471">
    <property type="entry name" value="GPIID_WHD"/>
</dbReference>
<dbReference type="Proteomes" id="UP001213681">
    <property type="component" value="Unassembled WGS sequence"/>
</dbReference>
<dbReference type="SMART" id="SM00248">
    <property type="entry name" value="ANK"/>
    <property type="match status" value="2"/>
</dbReference>
<dbReference type="Gene3D" id="1.25.40.20">
    <property type="entry name" value="Ankyrin repeat-containing domain"/>
    <property type="match status" value="1"/>
</dbReference>
<name>A0AAD6CBW2_9EURO</name>
<evidence type="ECO:0000259" key="4">
    <source>
        <dbReference type="PROSITE" id="PS50837"/>
    </source>
</evidence>
<dbReference type="PANTHER" id="PTHR10039:SF16">
    <property type="entry name" value="GPI INOSITOL-DEACYLASE"/>
    <property type="match status" value="1"/>
</dbReference>
<accession>A0AAD6CBW2</accession>
<dbReference type="InterPro" id="IPR002110">
    <property type="entry name" value="Ankyrin_rpt"/>
</dbReference>
<feature type="region of interest" description="Disordered" evidence="3">
    <location>
        <begin position="54"/>
        <end position="74"/>
    </location>
</feature>
<dbReference type="GeneID" id="81595172"/>
<dbReference type="PROSITE" id="PS50297">
    <property type="entry name" value="ANK_REP_REGION"/>
    <property type="match status" value="1"/>
</dbReference>
<dbReference type="EMBL" id="JAPVEA010000002">
    <property type="protein sequence ID" value="KAJ5459994.1"/>
    <property type="molecule type" value="Genomic_DNA"/>
</dbReference>
<keyword evidence="1" id="KW-0677">Repeat</keyword>
<dbReference type="PROSITE" id="PS50088">
    <property type="entry name" value="ANK_REPEAT"/>
    <property type="match status" value="1"/>
</dbReference>
<evidence type="ECO:0000256" key="3">
    <source>
        <dbReference type="SAM" id="MobiDB-lite"/>
    </source>
</evidence>
<evidence type="ECO:0000313" key="6">
    <source>
        <dbReference type="Proteomes" id="UP001213681"/>
    </source>
</evidence>
<dbReference type="AlphaFoldDB" id="A0AAD6CBW2"/>
<dbReference type="Pfam" id="PF22939">
    <property type="entry name" value="WHD_GPIID"/>
    <property type="match status" value="1"/>
</dbReference>
<evidence type="ECO:0000256" key="2">
    <source>
        <dbReference type="PROSITE-ProRule" id="PRU00023"/>
    </source>
</evidence>
<comment type="caution">
    <text evidence="5">The sequence shown here is derived from an EMBL/GenBank/DDBJ whole genome shotgun (WGS) entry which is preliminary data.</text>
</comment>
<dbReference type="SUPFAM" id="SSF48403">
    <property type="entry name" value="Ankyrin repeat"/>
    <property type="match status" value="1"/>
</dbReference>
<reference evidence="5" key="2">
    <citation type="journal article" date="2023" name="IMA Fungus">
        <title>Comparative genomic study of the Penicillium genus elucidates a diverse pangenome and 15 lateral gene transfer events.</title>
        <authorList>
            <person name="Petersen C."/>
            <person name="Sorensen T."/>
            <person name="Nielsen M.R."/>
            <person name="Sondergaard T.E."/>
            <person name="Sorensen J.L."/>
            <person name="Fitzpatrick D.A."/>
            <person name="Frisvad J.C."/>
            <person name="Nielsen K.L."/>
        </authorList>
    </citation>
    <scope>NUCLEOTIDE SEQUENCE</scope>
    <source>
        <strain evidence="5">IBT 16125</strain>
    </source>
</reference>
<dbReference type="Gene3D" id="3.40.50.300">
    <property type="entry name" value="P-loop containing nucleotide triphosphate hydrolases"/>
    <property type="match status" value="1"/>
</dbReference>
<dbReference type="Pfam" id="PF24883">
    <property type="entry name" value="NPHP3_N"/>
    <property type="match status" value="1"/>
</dbReference>
<keyword evidence="6" id="KW-1185">Reference proteome</keyword>
<feature type="domain" description="NACHT" evidence="4">
    <location>
        <begin position="226"/>
        <end position="372"/>
    </location>
</feature>
<reference evidence="5" key="1">
    <citation type="submission" date="2022-12" db="EMBL/GenBank/DDBJ databases">
        <authorList>
            <person name="Petersen C."/>
        </authorList>
    </citation>
    <scope>NUCLEOTIDE SEQUENCE</scope>
    <source>
        <strain evidence="5">IBT 16125</strain>
    </source>
</reference>
<dbReference type="InterPro" id="IPR036770">
    <property type="entry name" value="Ankyrin_rpt-contain_sf"/>
</dbReference>
<dbReference type="InterPro" id="IPR056884">
    <property type="entry name" value="NPHP3-like_N"/>
</dbReference>
<proteinExistence type="predicted"/>
<dbReference type="InterPro" id="IPR027417">
    <property type="entry name" value="P-loop_NTPase"/>
</dbReference>
<dbReference type="InterPro" id="IPR007111">
    <property type="entry name" value="NACHT_NTPase"/>
</dbReference>
<protein>
    <recommendedName>
        <fullName evidence="4">NACHT domain-containing protein</fullName>
    </recommendedName>
</protein>
<dbReference type="SUPFAM" id="SSF52540">
    <property type="entry name" value="P-loop containing nucleoside triphosphate hydrolases"/>
    <property type="match status" value="1"/>
</dbReference>
<dbReference type="RefSeq" id="XP_056769036.1">
    <property type="nucleotide sequence ID" value="XM_056904929.1"/>
</dbReference>
<dbReference type="PROSITE" id="PS50837">
    <property type="entry name" value="NACHT"/>
    <property type="match status" value="1"/>
</dbReference>
<gene>
    <name evidence="5" type="ORF">N7458_001546</name>
</gene>
<evidence type="ECO:0000256" key="1">
    <source>
        <dbReference type="ARBA" id="ARBA00022737"/>
    </source>
</evidence>
<sequence>MDPISITGLIIEVSNVLSSVINYAKAVQGAKSDMRKLSEELFALKGILEHISNGIGDNTPKSERDSESDSEPSGVFDRDVMARVLFTANEFLQTLLQELEEPATKFKKLKQKLEWPFTQDQVNAHLVRLERVKSWLILVITADTAAAEKDLHQEITSLTRNLKEDLRIREQERVQRDNEALFKWIAPVSPADSHIRASNGRRIGTGRWFTKSHLKLWLRDPSDNKRILFIVGKSGTGKTTLFAQTVDELTVMASHDPRLCFAYFYCTISNTASQVAANILGSLVAQLARSNPAILDNIRSLYDKIPKTQTHKLPIDTSALEDAIIKHSTAKSQIVILVDALNESSETQNIEGSLLKLASLSPNIRILVTTTSTRASSKEATFLNVNTGAMREDIKTFIRYRLEHDNTLRNLTTNLQGEIAETLLKNADGSFRWVQLSLDNLCAQRTARAMRASLSNLPGTLREMYANTLEHVAPEDQPFVYEALFWVSFAKQPLTLRSLNEIVVLDETCTVLDDDMMLVPRDILLQLCQGLISVDQAGHVNLAHSSVKDFLTSDWIQTSRVSHFALDTSTADTTIMRKCLTYLCLENFKDGYGEFRKRTRIRAFLYYAAYFWPTHGSYGEFGESERQLVNRFFATRKFPRRGNYGVWMEALIPGVNPSIIENTEPLYYAASFGMTSVVKAILVSDPGLDINAPGGRVGATPLFAACWRHNYDVAETLLKAGADPKIADPGTGVSVLGLARMSNFLPVRDLLLRCNVELSS</sequence>
<feature type="repeat" description="ANK" evidence="2">
    <location>
        <begin position="697"/>
        <end position="729"/>
    </location>
</feature>